<name>A0A7W6IJX9_9HYPH</name>
<sequence>MTAYRAFLSPKLIEQIASGESGFRPLVGLERRATQDLGPLEAVDGLGQGIGTRVARAAHWRFDTDPGQ</sequence>
<accession>A0A7W6IJX9</accession>
<evidence type="ECO:0000313" key="2">
    <source>
        <dbReference type="Proteomes" id="UP000547011"/>
    </source>
</evidence>
<organism evidence="1 2">
    <name type="scientific">Devosia subaequoris</name>
    <dbReference type="NCBI Taxonomy" id="395930"/>
    <lineage>
        <taxon>Bacteria</taxon>
        <taxon>Pseudomonadati</taxon>
        <taxon>Pseudomonadota</taxon>
        <taxon>Alphaproteobacteria</taxon>
        <taxon>Hyphomicrobiales</taxon>
        <taxon>Devosiaceae</taxon>
        <taxon>Devosia</taxon>
    </lineage>
</organism>
<evidence type="ECO:0000313" key="1">
    <source>
        <dbReference type="EMBL" id="MBB4050929.1"/>
    </source>
</evidence>
<keyword evidence="2" id="KW-1185">Reference proteome</keyword>
<protein>
    <submittedName>
        <fullName evidence="1">Uncharacterized protein</fullName>
    </submittedName>
</protein>
<dbReference type="Proteomes" id="UP000547011">
    <property type="component" value="Unassembled WGS sequence"/>
</dbReference>
<gene>
    <name evidence="1" type="ORF">GGR20_000547</name>
</gene>
<dbReference type="EMBL" id="JACIEW010000001">
    <property type="protein sequence ID" value="MBB4050929.1"/>
    <property type="molecule type" value="Genomic_DNA"/>
</dbReference>
<proteinExistence type="predicted"/>
<comment type="caution">
    <text evidence="1">The sequence shown here is derived from an EMBL/GenBank/DDBJ whole genome shotgun (WGS) entry which is preliminary data.</text>
</comment>
<reference evidence="1 2" key="1">
    <citation type="submission" date="2020-08" db="EMBL/GenBank/DDBJ databases">
        <title>Genomic Encyclopedia of Type Strains, Phase IV (KMG-IV): sequencing the most valuable type-strain genomes for metagenomic binning, comparative biology and taxonomic classification.</title>
        <authorList>
            <person name="Goeker M."/>
        </authorList>
    </citation>
    <scope>NUCLEOTIDE SEQUENCE [LARGE SCALE GENOMIC DNA]</scope>
    <source>
        <strain evidence="1 2">DSM 23447</strain>
    </source>
</reference>
<dbReference type="AlphaFoldDB" id="A0A7W6IJX9"/>